<feature type="compositionally biased region" description="Pro residues" evidence="1">
    <location>
        <begin position="53"/>
        <end position="65"/>
    </location>
</feature>
<feature type="domain" description="DUF4232" evidence="3">
    <location>
        <begin position="74"/>
        <end position="207"/>
    </location>
</feature>
<protein>
    <recommendedName>
        <fullName evidence="3">DUF4232 domain-containing protein</fullName>
    </recommendedName>
</protein>
<evidence type="ECO:0000259" key="3">
    <source>
        <dbReference type="Pfam" id="PF14016"/>
    </source>
</evidence>
<proteinExistence type="predicted"/>
<organism evidence="4 5">
    <name type="scientific">Cnuibacter physcomitrellae</name>
    <dbReference type="NCBI Taxonomy" id="1619308"/>
    <lineage>
        <taxon>Bacteria</taxon>
        <taxon>Bacillati</taxon>
        <taxon>Actinomycetota</taxon>
        <taxon>Actinomycetes</taxon>
        <taxon>Micrococcales</taxon>
        <taxon>Microbacteriaceae</taxon>
        <taxon>Cnuibacter</taxon>
    </lineage>
</organism>
<keyword evidence="2" id="KW-1133">Transmembrane helix</keyword>
<sequence length="209" mass="20862">MPQGNGWRIATIVLAIVVGLGIVVAAVGLVVVSLQGGSAAPTPAPTTATPTPSATPTPTPTPTPTSTPTAGGACTPEQLAVRASDPQGTAGSTVLQLVFSNTSSTTCTMSGYPQVMFVGDQNGTQIGAAAIPDPTVRVETLTLNPGDSAYSLLTIGEAGNYDGCTPTVVDGFRVYPPDASGALYLPDASYGACAESGIQQLRVGAVQQN</sequence>
<feature type="region of interest" description="Disordered" evidence="1">
    <location>
        <begin position="38"/>
        <end position="74"/>
    </location>
</feature>
<name>A0A1X9LLX5_9MICO</name>
<keyword evidence="5" id="KW-1185">Reference proteome</keyword>
<dbReference type="Pfam" id="PF14016">
    <property type="entry name" value="DUF4232"/>
    <property type="match status" value="1"/>
</dbReference>
<feature type="compositionally biased region" description="Low complexity" evidence="1">
    <location>
        <begin position="38"/>
        <end position="52"/>
    </location>
</feature>
<keyword evidence="2" id="KW-0812">Transmembrane</keyword>
<accession>A0A1X9LLX5</accession>
<gene>
    <name evidence="4" type="ORF">B5808_13975</name>
</gene>
<reference evidence="4 5" key="1">
    <citation type="submission" date="2017-04" db="EMBL/GenBank/DDBJ databases">
        <authorList>
            <person name="Afonso C.L."/>
            <person name="Miller P.J."/>
            <person name="Scott M.A."/>
            <person name="Spackman E."/>
            <person name="Goraichik I."/>
            <person name="Dimitrov K.M."/>
            <person name="Suarez D.L."/>
            <person name="Swayne D.E."/>
        </authorList>
    </citation>
    <scope>NUCLEOTIDE SEQUENCE [LARGE SCALE GENOMIC DNA]</scope>
    <source>
        <strain evidence="5">XA(T)</strain>
    </source>
</reference>
<dbReference type="RefSeq" id="WP_085020343.1">
    <property type="nucleotide sequence ID" value="NZ_BMHD01000001.1"/>
</dbReference>
<dbReference type="AlphaFoldDB" id="A0A1X9LLX5"/>
<feature type="transmembrane region" description="Helical" evidence="2">
    <location>
        <begin position="12"/>
        <end position="34"/>
    </location>
</feature>
<dbReference type="InterPro" id="IPR025326">
    <property type="entry name" value="DUF4232"/>
</dbReference>
<evidence type="ECO:0000256" key="2">
    <source>
        <dbReference type="SAM" id="Phobius"/>
    </source>
</evidence>
<dbReference type="KEGG" id="cphy:B5808_13975"/>
<evidence type="ECO:0000256" key="1">
    <source>
        <dbReference type="SAM" id="MobiDB-lite"/>
    </source>
</evidence>
<dbReference type="EMBL" id="CP020715">
    <property type="protein sequence ID" value="ARJ06205.1"/>
    <property type="molecule type" value="Genomic_DNA"/>
</dbReference>
<keyword evidence="2" id="KW-0472">Membrane</keyword>
<dbReference type="STRING" id="1619308.B5808_13975"/>
<dbReference type="Proteomes" id="UP000192775">
    <property type="component" value="Chromosome"/>
</dbReference>
<evidence type="ECO:0000313" key="5">
    <source>
        <dbReference type="Proteomes" id="UP000192775"/>
    </source>
</evidence>
<evidence type="ECO:0000313" key="4">
    <source>
        <dbReference type="EMBL" id="ARJ06205.1"/>
    </source>
</evidence>